<feature type="transmembrane region" description="Helical" evidence="1">
    <location>
        <begin position="7"/>
        <end position="27"/>
    </location>
</feature>
<dbReference type="Gene3D" id="3.30.700.10">
    <property type="entry name" value="Glycoprotein, Type 4 Pilin"/>
    <property type="match status" value="1"/>
</dbReference>
<evidence type="ECO:0008006" key="4">
    <source>
        <dbReference type="Google" id="ProtNLM"/>
    </source>
</evidence>
<evidence type="ECO:0000256" key="1">
    <source>
        <dbReference type="SAM" id="Phobius"/>
    </source>
</evidence>
<keyword evidence="1" id="KW-0812">Transmembrane</keyword>
<evidence type="ECO:0000313" key="3">
    <source>
        <dbReference type="Proteomes" id="UP000886725"/>
    </source>
</evidence>
<keyword evidence="1" id="KW-1133">Transmembrane helix</keyword>
<accession>A0A9D1CLY6</accession>
<keyword evidence="1" id="KW-0472">Membrane</keyword>
<name>A0A9D1CLY6_9FIRM</name>
<dbReference type="AlphaFoldDB" id="A0A9D1CLY6"/>
<reference evidence="2" key="2">
    <citation type="journal article" date="2021" name="PeerJ">
        <title>Extensive microbial diversity within the chicken gut microbiome revealed by metagenomics and culture.</title>
        <authorList>
            <person name="Gilroy R."/>
            <person name="Ravi A."/>
            <person name="Getino M."/>
            <person name="Pursley I."/>
            <person name="Horton D.L."/>
            <person name="Alikhan N.F."/>
            <person name="Baker D."/>
            <person name="Gharbi K."/>
            <person name="Hall N."/>
            <person name="Watson M."/>
            <person name="Adriaenssens E.M."/>
            <person name="Foster-Nyarko E."/>
            <person name="Jarju S."/>
            <person name="Secka A."/>
            <person name="Antonio M."/>
            <person name="Oren A."/>
            <person name="Chaudhuri R.R."/>
            <person name="La Ragione R."/>
            <person name="Hildebrand F."/>
            <person name="Pallen M.J."/>
        </authorList>
    </citation>
    <scope>NUCLEOTIDE SEQUENCE</scope>
    <source>
        <strain evidence="2">CHK165-10780</strain>
    </source>
</reference>
<organism evidence="2 3">
    <name type="scientific">Candidatus Faecenecus gallistercoris</name>
    <dbReference type="NCBI Taxonomy" id="2840793"/>
    <lineage>
        <taxon>Bacteria</taxon>
        <taxon>Bacillati</taxon>
        <taxon>Bacillota</taxon>
        <taxon>Bacillota incertae sedis</taxon>
        <taxon>Candidatus Faecenecus</taxon>
    </lineage>
</organism>
<dbReference type="Proteomes" id="UP000886725">
    <property type="component" value="Unassembled WGS sequence"/>
</dbReference>
<gene>
    <name evidence="2" type="ORF">IAC85_06060</name>
</gene>
<comment type="caution">
    <text evidence="2">The sequence shown here is derived from an EMBL/GenBank/DDBJ whole genome shotgun (WGS) entry which is preliminary data.</text>
</comment>
<dbReference type="SUPFAM" id="SSF54523">
    <property type="entry name" value="Pili subunits"/>
    <property type="match status" value="1"/>
</dbReference>
<proteinExistence type="predicted"/>
<dbReference type="InterPro" id="IPR045584">
    <property type="entry name" value="Pilin-like"/>
</dbReference>
<evidence type="ECO:0000313" key="2">
    <source>
        <dbReference type="EMBL" id="HIQ65284.1"/>
    </source>
</evidence>
<dbReference type="EMBL" id="DVFU01000114">
    <property type="protein sequence ID" value="HIQ65284.1"/>
    <property type="molecule type" value="Genomic_DNA"/>
</dbReference>
<reference evidence="2" key="1">
    <citation type="submission" date="2020-10" db="EMBL/GenBank/DDBJ databases">
        <authorList>
            <person name="Gilroy R."/>
        </authorList>
    </citation>
    <scope>NUCLEOTIDE SEQUENCE</scope>
    <source>
        <strain evidence="2">CHK165-10780</strain>
    </source>
</reference>
<sequence length="375" mass="40997">MKKNRGITIVELIGFIIVLGIIIVLVIPKITEYITGSREKTMVQNAEIYLESAKVLYHSQYMLPEAGQTDALSVCDIRVRSGGKSPYGAEWDCGKSFVAVYNPDNNQYNYYVQLVDANGNALPLTEEGHFHEDLVVVESDGNYPTRSDDRLLIMRAKVGDYVNYDAGVWETDMALPTQVGTIGGVTAGTSRNNSVSCSNVTSILSGWRILSKRDGKVTLVSAGNPLCYYHGGTDNAYTSEQYLKGNLDWASKYVSSKATSEVDALSFEDFKNEFALSVSVLGKEDLLNYCKDTSNCEMNEDSEGAIANVSDASLFRIDAPYYLASSKDTATLWSVATDGNITSFTDQAQGIRILITLNSDVVAKGKDENGAWILS</sequence>
<protein>
    <recommendedName>
        <fullName evidence="4">Prepilin-type N-terminal cleavage/methylation domain-containing protein</fullName>
    </recommendedName>
</protein>